<name>A0A8G2BWE7_9BACT</name>
<evidence type="ECO:0000313" key="1">
    <source>
        <dbReference type="EMBL" id="SEF86679.1"/>
    </source>
</evidence>
<dbReference type="RefSeq" id="WP_103983320.1">
    <property type="nucleotide sequence ID" value="NZ_FNVS01000008.1"/>
</dbReference>
<dbReference type="Proteomes" id="UP000236725">
    <property type="component" value="Unassembled WGS sequence"/>
</dbReference>
<dbReference type="AlphaFoldDB" id="A0A8G2BWE7"/>
<dbReference type="EMBL" id="FNVS01000008">
    <property type="protein sequence ID" value="SEF86679.1"/>
    <property type="molecule type" value="Genomic_DNA"/>
</dbReference>
<sequence length="115" mass="13044">MKIKEMNNVSEMIQGCNEAVVNYALTDNMKLVHMVTFYNSNDCDIEHVCSSLNEICKRQGNISICKAFLYKIISLAKVAKNKGFDFHAILFKDIPGYAPDQDRVSDCRTSKSTRI</sequence>
<evidence type="ECO:0000313" key="2">
    <source>
        <dbReference type="Proteomes" id="UP000236725"/>
    </source>
</evidence>
<comment type="caution">
    <text evidence="1">The sequence shown here is derived from an EMBL/GenBank/DDBJ whole genome shotgun (WGS) entry which is preliminary data.</text>
</comment>
<reference evidence="1 2" key="1">
    <citation type="submission" date="2016-10" db="EMBL/GenBank/DDBJ databases">
        <authorList>
            <person name="Varghese N."/>
            <person name="Submissions S."/>
        </authorList>
    </citation>
    <scope>NUCLEOTIDE SEQUENCE [LARGE SCALE GENOMIC DNA]</scope>
    <source>
        <strain evidence="1 2">DSM 29073</strain>
    </source>
</reference>
<organism evidence="1 2">
    <name type="scientific">Parabacteroides chinchillae</name>
    <dbReference type="NCBI Taxonomy" id="871327"/>
    <lineage>
        <taxon>Bacteria</taxon>
        <taxon>Pseudomonadati</taxon>
        <taxon>Bacteroidota</taxon>
        <taxon>Bacteroidia</taxon>
        <taxon>Bacteroidales</taxon>
        <taxon>Tannerellaceae</taxon>
        <taxon>Parabacteroides</taxon>
    </lineage>
</organism>
<keyword evidence="2" id="KW-1185">Reference proteome</keyword>
<proteinExistence type="predicted"/>
<accession>A0A8G2BWE7</accession>
<gene>
    <name evidence="1" type="ORF">SAMN05444001_108129</name>
</gene>
<protein>
    <submittedName>
        <fullName evidence="1">Uncharacterized protein</fullName>
    </submittedName>
</protein>